<dbReference type="EMBL" id="JAIWYP010000015">
    <property type="protein sequence ID" value="KAH3702746.1"/>
    <property type="molecule type" value="Genomic_DNA"/>
</dbReference>
<sequence length="53" mass="5834">MPGVCPRARNSDYDKKTECTSDATCPDNQKCCAEGYGRVCKPPIQPGKFVVMH</sequence>
<protein>
    <recommendedName>
        <fullName evidence="2">WAP domain-containing protein</fullName>
    </recommendedName>
</protein>
<feature type="domain" description="WAP" evidence="2">
    <location>
        <begin position="1"/>
        <end position="44"/>
    </location>
</feature>
<evidence type="ECO:0000313" key="4">
    <source>
        <dbReference type="Proteomes" id="UP000828390"/>
    </source>
</evidence>
<dbReference type="GO" id="GO:0005576">
    <property type="term" value="C:extracellular region"/>
    <property type="evidence" value="ECO:0007669"/>
    <property type="project" value="InterPro"/>
</dbReference>
<gene>
    <name evidence="3" type="ORF">DPMN_077772</name>
</gene>
<feature type="compositionally biased region" description="Basic and acidic residues" evidence="1">
    <location>
        <begin position="9"/>
        <end position="19"/>
    </location>
</feature>
<dbReference type="SMART" id="SM00217">
    <property type="entry name" value="WAP"/>
    <property type="match status" value="1"/>
</dbReference>
<comment type="caution">
    <text evidence="3">The sequence shown here is derived from an EMBL/GenBank/DDBJ whole genome shotgun (WGS) entry which is preliminary data.</text>
</comment>
<evidence type="ECO:0000256" key="1">
    <source>
        <dbReference type="SAM" id="MobiDB-lite"/>
    </source>
</evidence>
<dbReference type="InterPro" id="IPR008197">
    <property type="entry name" value="WAP_dom"/>
</dbReference>
<proteinExistence type="predicted"/>
<organism evidence="3 4">
    <name type="scientific">Dreissena polymorpha</name>
    <name type="common">Zebra mussel</name>
    <name type="synonym">Mytilus polymorpha</name>
    <dbReference type="NCBI Taxonomy" id="45954"/>
    <lineage>
        <taxon>Eukaryota</taxon>
        <taxon>Metazoa</taxon>
        <taxon>Spiralia</taxon>
        <taxon>Lophotrochozoa</taxon>
        <taxon>Mollusca</taxon>
        <taxon>Bivalvia</taxon>
        <taxon>Autobranchia</taxon>
        <taxon>Heteroconchia</taxon>
        <taxon>Euheterodonta</taxon>
        <taxon>Imparidentia</taxon>
        <taxon>Neoheterodontei</taxon>
        <taxon>Myida</taxon>
        <taxon>Dreissenoidea</taxon>
        <taxon>Dreissenidae</taxon>
        <taxon>Dreissena</taxon>
    </lineage>
</organism>
<evidence type="ECO:0000313" key="3">
    <source>
        <dbReference type="EMBL" id="KAH3702746.1"/>
    </source>
</evidence>
<dbReference type="SUPFAM" id="SSF57256">
    <property type="entry name" value="Elafin-like"/>
    <property type="match status" value="1"/>
</dbReference>
<dbReference type="Gene3D" id="4.10.75.10">
    <property type="entry name" value="Elafin-like"/>
    <property type="match status" value="1"/>
</dbReference>
<dbReference type="Proteomes" id="UP000828390">
    <property type="component" value="Unassembled WGS sequence"/>
</dbReference>
<dbReference type="InterPro" id="IPR036645">
    <property type="entry name" value="Elafin-like_sf"/>
</dbReference>
<evidence type="ECO:0000259" key="2">
    <source>
        <dbReference type="PROSITE" id="PS51390"/>
    </source>
</evidence>
<feature type="region of interest" description="Disordered" evidence="1">
    <location>
        <begin position="1"/>
        <end position="22"/>
    </location>
</feature>
<accession>A0A9D3YQM1</accession>
<dbReference type="Pfam" id="PF00095">
    <property type="entry name" value="WAP"/>
    <property type="match status" value="1"/>
</dbReference>
<dbReference type="PROSITE" id="PS51390">
    <property type="entry name" value="WAP"/>
    <property type="match status" value="1"/>
</dbReference>
<reference evidence="3" key="2">
    <citation type="submission" date="2020-11" db="EMBL/GenBank/DDBJ databases">
        <authorList>
            <person name="McCartney M.A."/>
            <person name="Auch B."/>
            <person name="Kono T."/>
            <person name="Mallez S."/>
            <person name="Becker A."/>
            <person name="Gohl D.M."/>
            <person name="Silverstein K.A.T."/>
            <person name="Koren S."/>
            <person name="Bechman K.B."/>
            <person name="Herman A."/>
            <person name="Abrahante J.E."/>
            <person name="Garbe J."/>
        </authorList>
    </citation>
    <scope>NUCLEOTIDE SEQUENCE</scope>
    <source>
        <strain evidence="3">Duluth1</strain>
        <tissue evidence="3">Whole animal</tissue>
    </source>
</reference>
<dbReference type="GO" id="GO:0030414">
    <property type="term" value="F:peptidase inhibitor activity"/>
    <property type="evidence" value="ECO:0007669"/>
    <property type="project" value="InterPro"/>
</dbReference>
<reference evidence="3" key="1">
    <citation type="journal article" date="2019" name="bioRxiv">
        <title>The Genome of the Zebra Mussel, Dreissena polymorpha: A Resource for Invasive Species Research.</title>
        <authorList>
            <person name="McCartney M.A."/>
            <person name="Auch B."/>
            <person name="Kono T."/>
            <person name="Mallez S."/>
            <person name="Zhang Y."/>
            <person name="Obille A."/>
            <person name="Becker A."/>
            <person name="Abrahante J.E."/>
            <person name="Garbe J."/>
            <person name="Badalamenti J.P."/>
            <person name="Herman A."/>
            <person name="Mangelson H."/>
            <person name="Liachko I."/>
            <person name="Sullivan S."/>
            <person name="Sone E.D."/>
            <person name="Koren S."/>
            <person name="Silverstein K.A.T."/>
            <person name="Beckman K.B."/>
            <person name="Gohl D.M."/>
        </authorList>
    </citation>
    <scope>NUCLEOTIDE SEQUENCE</scope>
    <source>
        <strain evidence="3">Duluth1</strain>
        <tissue evidence="3">Whole animal</tissue>
    </source>
</reference>
<name>A0A9D3YQM1_DREPO</name>
<keyword evidence="4" id="KW-1185">Reference proteome</keyword>
<dbReference type="AlphaFoldDB" id="A0A9D3YQM1"/>